<evidence type="ECO:0000313" key="3">
    <source>
        <dbReference type="Proteomes" id="UP000316659"/>
    </source>
</evidence>
<accession>A0A4Y4DZU9</accession>
<protein>
    <submittedName>
        <fullName evidence="2">Uncharacterized protein</fullName>
    </submittedName>
</protein>
<organism evidence="2 3">
    <name type="scientific">Cellulosimicrobium cellulans</name>
    <name type="common">Arthrobacter luteus</name>
    <dbReference type="NCBI Taxonomy" id="1710"/>
    <lineage>
        <taxon>Bacteria</taxon>
        <taxon>Bacillati</taxon>
        <taxon>Actinomycetota</taxon>
        <taxon>Actinomycetes</taxon>
        <taxon>Micrococcales</taxon>
        <taxon>Promicromonosporaceae</taxon>
        <taxon>Cellulosimicrobium</taxon>
    </lineage>
</organism>
<evidence type="ECO:0000256" key="1">
    <source>
        <dbReference type="SAM" id="MobiDB-lite"/>
    </source>
</evidence>
<name>A0A4Y4DZU9_CELCE</name>
<comment type="caution">
    <text evidence="2">The sequence shown here is derived from an EMBL/GenBank/DDBJ whole genome shotgun (WGS) entry which is preliminary data.</text>
</comment>
<dbReference type="Proteomes" id="UP000316659">
    <property type="component" value="Unassembled WGS sequence"/>
</dbReference>
<sequence>MVGAQDQQVRRAAGRHVGCRHGVEPVGQVAGRTAGRREVPGVDEAEVAVEAGGAKVGGDGGVTRAEIEDARPPGQRRRRLHSQTLGQRRAVTAGSWRIHPGRATTRSRRHGSGAVGVDMLASVSG</sequence>
<dbReference type="AlphaFoldDB" id="A0A4Y4DZU9"/>
<feature type="region of interest" description="Disordered" evidence="1">
    <location>
        <begin position="1"/>
        <end position="20"/>
    </location>
</feature>
<proteinExistence type="predicted"/>
<feature type="region of interest" description="Disordered" evidence="1">
    <location>
        <begin position="51"/>
        <end position="125"/>
    </location>
</feature>
<dbReference type="EMBL" id="BJNZ01000021">
    <property type="protein sequence ID" value="GED10959.1"/>
    <property type="molecule type" value="Genomic_DNA"/>
</dbReference>
<evidence type="ECO:0000313" key="2">
    <source>
        <dbReference type="EMBL" id="GED10959.1"/>
    </source>
</evidence>
<reference evidence="2 3" key="1">
    <citation type="submission" date="2019-06" db="EMBL/GenBank/DDBJ databases">
        <title>Whole genome shotgun sequence of Cellulosimicrobium cellulans NBRC 15516.</title>
        <authorList>
            <person name="Hosoyama A."/>
            <person name="Uohara A."/>
            <person name="Ohji S."/>
            <person name="Ichikawa N."/>
        </authorList>
    </citation>
    <scope>NUCLEOTIDE SEQUENCE [LARGE SCALE GENOMIC DNA]</scope>
    <source>
        <strain evidence="2 3">NBRC 15516</strain>
    </source>
</reference>
<gene>
    <name evidence="2" type="ORF">CCE02nite_29580</name>
</gene>